<dbReference type="InterPro" id="IPR028939">
    <property type="entry name" value="P5C_Rdtase_cat_N"/>
</dbReference>
<feature type="domain" description="Pyrroline-5-carboxylate reductase dimerisation" evidence="8">
    <location>
        <begin position="160"/>
        <end position="264"/>
    </location>
</feature>
<evidence type="ECO:0000256" key="2">
    <source>
        <dbReference type="ARBA" id="ARBA00022857"/>
    </source>
</evidence>
<feature type="binding site" evidence="6">
    <location>
        <begin position="11"/>
        <end position="16"/>
    </location>
    <ligand>
        <name>NADP(+)</name>
        <dbReference type="ChEBI" id="CHEBI:58349"/>
    </ligand>
</feature>
<dbReference type="Pfam" id="PF14748">
    <property type="entry name" value="P5CR_dimer"/>
    <property type="match status" value="1"/>
</dbReference>
<dbReference type="FunFam" id="1.10.3730.10:FF:000001">
    <property type="entry name" value="Pyrroline-5-carboxylate reductase"/>
    <property type="match status" value="1"/>
</dbReference>
<accession>A0A2H0LPW9</accession>
<comment type="pathway">
    <text evidence="4">Amino-acid biosynthesis; L-proline biosynthesis; L-proline from L-glutamate 5-semialdehyde: step 1/1.</text>
</comment>
<dbReference type="HAMAP" id="MF_01925">
    <property type="entry name" value="P5C_reductase"/>
    <property type="match status" value="1"/>
</dbReference>
<feature type="domain" description="Pyrroline-5-carboxylate reductase catalytic N-terminal" evidence="7">
    <location>
        <begin position="7"/>
        <end position="101"/>
    </location>
</feature>
<dbReference type="InterPro" id="IPR029036">
    <property type="entry name" value="P5CR_dimer"/>
</dbReference>
<dbReference type="GO" id="GO:0055129">
    <property type="term" value="P:L-proline biosynthetic process"/>
    <property type="evidence" value="ECO:0007669"/>
    <property type="project" value="UniProtKB-UniRule"/>
</dbReference>
<keyword evidence="3 4" id="KW-0560">Oxidoreductase</keyword>
<evidence type="ECO:0000259" key="7">
    <source>
        <dbReference type="Pfam" id="PF03807"/>
    </source>
</evidence>
<sequence>MKKMKERIGFIGCGHMGSGILEGLIKKRIVKSSQISIYEPDRSKSRQLRKRFGIHLRKDARDLITKTDIVVLAIKPQTLPGLAHELRPWLDRRLLISILAGTPLAKLRNLLGSHVRLVRAMPNLGATVGESITVICGRRQDTRKGRIIFSGCGQVLELSERFLDVVTAVSGSGPAYFFALMEWLAAFAVQKGLSVKDAQLLAKQTALAAGKLAAASSETPVRWRMKVTSKGGTTEAAFRVLTRRKAGALFQAAFTHALKRAKELSRL</sequence>
<comment type="catalytic activity">
    <reaction evidence="4">
        <text>L-proline + NAD(+) = (S)-1-pyrroline-5-carboxylate + NADH + 2 H(+)</text>
        <dbReference type="Rhea" id="RHEA:14105"/>
        <dbReference type="ChEBI" id="CHEBI:15378"/>
        <dbReference type="ChEBI" id="CHEBI:17388"/>
        <dbReference type="ChEBI" id="CHEBI:57540"/>
        <dbReference type="ChEBI" id="CHEBI:57945"/>
        <dbReference type="ChEBI" id="CHEBI:60039"/>
        <dbReference type="EC" id="1.5.1.2"/>
    </reaction>
</comment>
<evidence type="ECO:0000313" key="10">
    <source>
        <dbReference type="Proteomes" id="UP000230859"/>
    </source>
</evidence>
<evidence type="ECO:0000256" key="1">
    <source>
        <dbReference type="ARBA" id="ARBA00005525"/>
    </source>
</evidence>
<dbReference type="Pfam" id="PF03807">
    <property type="entry name" value="F420_oxidored"/>
    <property type="match status" value="1"/>
</dbReference>
<dbReference type="Proteomes" id="UP000230859">
    <property type="component" value="Unassembled WGS sequence"/>
</dbReference>
<organism evidence="9 10">
    <name type="scientific">Candidatus Abzuiibacterium crystallinum</name>
    <dbReference type="NCBI Taxonomy" id="1974748"/>
    <lineage>
        <taxon>Bacteria</taxon>
        <taxon>Pseudomonadati</taxon>
        <taxon>Candidatus Omnitrophota</taxon>
        <taxon>Candidatus Abzuiibacterium</taxon>
    </lineage>
</organism>
<dbReference type="PANTHER" id="PTHR11645">
    <property type="entry name" value="PYRROLINE-5-CARBOXYLATE REDUCTASE"/>
    <property type="match status" value="1"/>
</dbReference>
<comment type="caution">
    <text evidence="9">The sequence shown here is derived from an EMBL/GenBank/DDBJ whole genome shotgun (WGS) entry which is preliminary data.</text>
</comment>
<dbReference type="GO" id="GO:0004735">
    <property type="term" value="F:pyrroline-5-carboxylate reductase activity"/>
    <property type="evidence" value="ECO:0007669"/>
    <property type="project" value="UniProtKB-UniRule"/>
</dbReference>
<evidence type="ECO:0000256" key="3">
    <source>
        <dbReference type="ARBA" id="ARBA00023002"/>
    </source>
</evidence>
<dbReference type="InterPro" id="IPR000304">
    <property type="entry name" value="Pyrroline-COOH_reductase"/>
</dbReference>
<evidence type="ECO:0000256" key="5">
    <source>
        <dbReference type="NCBIfam" id="TIGR00112"/>
    </source>
</evidence>
<dbReference type="PIRSF" id="PIRSF000193">
    <property type="entry name" value="Pyrrol-5-carb_rd"/>
    <property type="match status" value="1"/>
</dbReference>
<evidence type="ECO:0000256" key="4">
    <source>
        <dbReference type="HAMAP-Rule" id="MF_01925"/>
    </source>
</evidence>
<comment type="subcellular location">
    <subcellularLocation>
        <location evidence="4">Cytoplasm</location>
    </subcellularLocation>
</comment>
<protein>
    <recommendedName>
        <fullName evidence="4 5">Pyrroline-5-carboxylate reductase</fullName>
        <shortName evidence="4">P5C reductase</shortName>
        <shortName evidence="4">P5CR</shortName>
        <ecNumber evidence="4 5">1.5.1.2</ecNumber>
    </recommendedName>
    <alternativeName>
        <fullName evidence="4">PCA reductase</fullName>
    </alternativeName>
</protein>
<dbReference type="InterPro" id="IPR008927">
    <property type="entry name" value="6-PGluconate_DH-like_C_sf"/>
</dbReference>
<keyword evidence="4" id="KW-0641">Proline biosynthesis</keyword>
<dbReference type="Gene3D" id="1.10.3730.10">
    <property type="entry name" value="ProC C-terminal domain-like"/>
    <property type="match status" value="1"/>
</dbReference>
<evidence type="ECO:0000313" key="9">
    <source>
        <dbReference type="EMBL" id="PIQ86480.1"/>
    </source>
</evidence>
<name>A0A2H0LPW9_9BACT</name>
<feature type="binding site" evidence="6">
    <location>
        <begin position="73"/>
        <end position="76"/>
    </location>
    <ligand>
        <name>NADP(+)</name>
        <dbReference type="ChEBI" id="CHEBI:58349"/>
    </ligand>
</feature>
<dbReference type="SUPFAM" id="SSF51735">
    <property type="entry name" value="NAD(P)-binding Rossmann-fold domains"/>
    <property type="match status" value="1"/>
</dbReference>
<comment type="function">
    <text evidence="4">Catalyzes the reduction of 1-pyrroline-5-carboxylate (PCA) to L-proline.</text>
</comment>
<keyword evidence="2 4" id="KW-0521">NADP</keyword>
<dbReference type="PANTHER" id="PTHR11645:SF0">
    <property type="entry name" value="PYRROLINE-5-CARBOXYLATE REDUCTASE 3"/>
    <property type="match status" value="1"/>
</dbReference>
<comment type="catalytic activity">
    <reaction evidence="4">
        <text>L-proline + NADP(+) = (S)-1-pyrroline-5-carboxylate + NADPH + 2 H(+)</text>
        <dbReference type="Rhea" id="RHEA:14109"/>
        <dbReference type="ChEBI" id="CHEBI:15378"/>
        <dbReference type="ChEBI" id="CHEBI:17388"/>
        <dbReference type="ChEBI" id="CHEBI:57783"/>
        <dbReference type="ChEBI" id="CHEBI:58349"/>
        <dbReference type="ChEBI" id="CHEBI:60039"/>
        <dbReference type="EC" id="1.5.1.2"/>
    </reaction>
</comment>
<evidence type="ECO:0000259" key="8">
    <source>
        <dbReference type="Pfam" id="PF14748"/>
    </source>
</evidence>
<dbReference type="AlphaFoldDB" id="A0A2H0LPW9"/>
<keyword evidence="4" id="KW-0963">Cytoplasm</keyword>
<dbReference type="EC" id="1.5.1.2" evidence="4 5"/>
<comment type="similarity">
    <text evidence="1 4">Belongs to the pyrroline-5-carboxylate reductase family.</text>
</comment>
<gene>
    <name evidence="4 9" type="primary">proC</name>
    <name evidence="9" type="ORF">COV74_04705</name>
</gene>
<dbReference type="EMBL" id="PCVY01000043">
    <property type="protein sequence ID" value="PIQ86480.1"/>
    <property type="molecule type" value="Genomic_DNA"/>
</dbReference>
<dbReference type="NCBIfam" id="TIGR00112">
    <property type="entry name" value="proC"/>
    <property type="match status" value="1"/>
</dbReference>
<dbReference type="SUPFAM" id="SSF48179">
    <property type="entry name" value="6-phosphogluconate dehydrogenase C-terminal domain-like"/>
    <property type="match status" value="1"/>
</dbReference>
<keyword evidence="4" id="KW-0028">Amino-acid biosynthesis</keyword>
<reference evidence="9 10" key="1">
    <citation type="submission" date="2017-09" db="EMBL/GenBank/DDBJ databases">
        <title>Depth-based differentiation of microbial function through sediment-hosted aquifers and enrichment of novel symbionts in the deep terrestrial subsurface.</title>
        <authorList>
            <person name="Probst A.J."/>
            <person name="Ladd B."/>
            <person name="Jarett J.K."/>
            <person name="Geller-Mcgrath D.E."/>
            <person name="Sieber C.M."/>
            <person name="Emerson J.B."/>
            <person name="Anantharaman K."/>
            <person name="Thomas B.C."/>
            <person name="Malmstrom R."/>
            <person name="Stieglmeier M."/>
            <person name="Klingl A."/>
            <person name="Woyke T."/>
            <person name="Ryan C.M."/>
            <person name="Banfield J.F."/>
        </authorList>
    </citation>
    <scope>NUCLEOTIDE SEQUENCE [LARGE SCALE GENOMIC DNA]</scope>
    <source>
        <strain evidence="9">CG11_big_fil_rev_8_21_14_0_20_45_26</strain>
    </source>
</reference>
<dbReference type="GO" id="GO:0005737">
    <property type="term" value="C:cytoplasm"/>
    <property type="evidence" value="ECO:0007669"/>
    <property type="project" value="UniProtKB-SubCell"/>
</dbReference>
<dbReference type="InterPro" id="IPR036291">
    <property type="entry name" value="NAD(P)-bd_dom_sf"/>
</dbReference>
<proteinExistence type="inferred from homology"/>
<evidence type="ECO:0000256" key="6">
    <source>
        <dbReference type="PIRSR" id="PIRSR000193-1"/>
    </source>
</evidence>
<dbReference type="Gene3D" id="3.40.50.720">
    <property type="entry name" value="NAD(P)-binding Rossmann-like Domain"/>
    <property type="match status" value="1"/>
</dbReference>
<dbReference type="UniPathway" id="UPA00098">
    <property type="reaction ID" value="UER00361"/>
</dbReference>